<keyword evidence="8" id="KW-1185">Reference proteome</keyword>
<evidence type="ECO:0000256" key="5">
    <source>
        <dbReference type="SAM" id="MobiDB-lite"/>
    </source>
</evidence>
<feature type="transmembrane region" description="Helical" evidence="6">
    <location>
        <begin position="50"/>
        <end position="69"/>
    </location>
</feature>
<name>A0AAD4IEW0_9PLEO</name>
<dbReference type="GO" id="GO:0005886">
    <property type="term" value="C:plasma membrane"/>
    <property type="evidence" value="ECO:0007669"/>
    <property type="project" value="TreeGrafter"/>
</dbReference>
<keyword evidence="4 6" id="KW-0472">Membrane</keyword>
<evidence type="ECO:0000256" key="3">
    <source>
        <dbReference type="ARBA" id="ARBA00022989"/>
    </source>
</evidence>
<feature type="transmembrane region" description="Helical" evidence="6">
    <location>
        <begin position="158"/>
        <end position="178"/>
    </location>
</feature>
<feature type="compositionally biased region" description="Polar residues" evidence="5">
    <location>
        <begin position="1"/>
        <end position="20"/>
    </location>
</feature>
<keyword evidence="2 6" id="KW-0812">Transmembrane</keyword>
<dbReference type="Proteomes" id="UP001199106">
    <property type="component" value="Unassembled WGS sequence"/>
</dbReference>
<accession>A0AAD4IEW0</accession>
<evidence type="ECO:0000256" key="2">
    <source>
        <dbReference type="ARBA" id="ARBA00022692"/>
    </source>
</evidence>
<sequence>MTTPSSTGAFKGMQPSTYGQDSKKDAVTPVSKANEYADAEKNYNLKSLKFWLIVISIYLLFFLVALNLYDRCYSYTGIKKTYGSIADIGCHSSLRNRWHWSVRSLIRCGHDHRAPRFTAQATRLHFFFVLAFGVSSVSGLFVGGTFTDSATLTSRFRSYMNLPVGALAFAIVCFFLHLPSTPKEKLSVLVQLKRLDSVGLLFFAP</sequence>
<proteinExistence type="predicted"/>
<reference evidence="7" key="1">
    <citation type="submission" date="2021-07" db="EMBL/GenBank/DDBJ databases">
        <title>Genome Resource of American Ginseng Black Spot Pathogen Alternaria panax.</title>
        <authorList>
            <person name="Qiu C."/>
            <person name="Wang W."/>
            <person name="Liu Z."/>
        </authorList>
    </citation>
    <scope>NUCLEOTIDE SEQUENCE</scope>
    <source>
        <strain evidence="7">BNCC115425</strain>
    </source>
</reference>
<evidence type="ECO:0000313" key="8">
    <source>
        <dbReference type="Proteomes" id="UP001199106"/>
    </source>
</evidence>
<dbReference type="GO" id="GO:0022857">
    <property type="term" value="F:transmembrane transporter activity"/>
    <property type="evidence" value="ECO:0007669"/>
    <property type="project" value="TreeGrafter"/>
</dbReference>
<comment type="caution">
    <text evidence="7">The sequence shown here is derived from an EMBL/GenBank/DDBJ whole genome shotgun (WGS) entry which is preliminary data.</text>
</comment>
<keyword evidence="3 6" id="KW-1133">Transmembrane helix</keyword>
<protein>
    <submittedName>
        <fullName evidence="7">Uncharacterized protein</fullName>
    </submittedName>
</protein>
<feature type="transmembrane region" description="Helical" evidence="6">
    <location>
        <begin position="126"/>
        <end position="146"/>
    </location>
</feature>
<dbReference type="PANTHER" id="PTHR23501">
    <property type="entry name" value="MAJOR FACILITATOR SUPERFAMILY"/>
    <property type="match status" value="1"/>
</dbReference>
<evidence type="ECO:0000256" key="4">
    <source>
        <dbReference type="ARBA" id="ARBA00023136"/>
    </source>
</evidence>
<evidence type="ECO:0000256" key="1">
    <source>
        <dbReference type="ARBA" id="ARBA00004141"/>
    </source>
</evidence>
<dbReference type="AlphaFoldDB" id="A0AAD4IEW0"/>
<feature type="region of interest" description="Disordered" evidence="5">
    <location>
        <begin position="1"/>
        <end position="26"/>
    </location>
</feature>
<evidence type="ECO:0000256" key="6">
    <source>
        <dbReference type="SAM" id="Phobius"/>
    </source>
</evidence>
<dbReference type="PANTHER" id="PTHR23501:SF198">
    <property type="entry name" value="AZOLE RESISTANCE PROTEIN 1-RELATED"/>
    <property type="match status" value="1"/>
</dbReference>
<organism evidence="7 8">
    <name type="scientific">Alternaria panax</name>
    <dbReference type="NCBI Taxonomy" id="48097"/>
    <lineage>
        <taxon>Eukaryota</taxon>
        <taxon>Fungi</taxon>
        <taxon>Dikarya</taxon>
        <taxon>Ascomycota</taxon>
        <taxon>Pezizomycotina</taxon>
        <taxon>Dothideomycetes</taxon>
        <taxon>Pleosporomycetidae</taxon>
        <taxon>Pleosporales</taxon>
        <taxon>Pleosporineae</taxon>
        <taxon>Pleosporaceae</taxon>
        <taxon>Alternaria</taxon>
        <taxon>Alternaria sect. Panax</taxon>
    </lineage>
</organism>
<comment type="subcellular location">
    <subcellularLocation>
        <location evidence="1">Membrane</location>
        <topology evidence="1">Multi-pass membrane protein</topology>
    </subcellularLocation>
</comment>
<gene>
    <name evidence="7" type="ORF">G6011_03191</name>
</gene>
<dbReference type="EMBL" id="JAANER010000002">
    <property type="protein sequence ID" value="KAG9193156.1"/>
    <property type="molecule type" value="Genomic_DNA"/>
</dbReference>
<evidence type="ECO:0000313" key="7">
    <source>
        <dbReference type="EMBL" id="KAG9193156.1"/>
    </source>
</evidence>